<dbReference type="Proteomes" id="UP001321047">
    <property type="component" value="Unassembled WGS sequence"/>
</dbReference>
<protein>
    <submittedName>
        <fullName evidence="7">Zinc ribbon domain-containing protein</fullName>
    </submittedName>
</protein>
<evidence type="ECO:0000256" key="1">
    <source>
        <dbReference type="ARBA" id="ARBA00004141"/>
    </source>
</evidence>
<evidence type="ECO:0000256" key="3">
    <source>
        <dbReference type="ARBA" id="ARBA00022989"/>
    </source>
</evidence>
<feature type="transmembrane region" description="Helical" evidence="5">
    <location>
        <begin position="95"/>
        <end position="121"/>
    </location>
</feature>
<keyword evidence="8" id="KW-1185">Reference proteome</keyword>
<keyword evidence="2 5" id="KW-0812">Transmembrane</keyword>
<dbReference type="InterPro" id="IPR059113">
    <property type="entry name" value="Znf_ribbon"/>
</dbReference>
<gene>
    <name evidence="7" type="ORF">OB919_07170</name>
</gene>
<dbReference type="AlphaFoldDB" id="A0AAP2Z6Z2"/>
<comment type="subcellular location">
    <subcellularLocation>
        <location evidence="1">Membrane</location>
        <topology evidence="1">Multi-pass membrane protein</topology>
    </subcellularLocation>
</comment>
<evidence type="ECO:0000256" key="5">
    <source>
        <dbReference type="SAM" id="Phobius"/>
    </source>
</evidence>
<dbReference type="RefSeq" id="WP_342807875.1">
    <property type="nucleotide sequence ID" value="NZ_JAOPJZ010000004.1"/>
</dbReference>
<keyword evidence="4 5" id="KW-0472">Membrane</keyword>
<dbReference type="Pfam" id="PF09685">
    <property type="entry name" value="MamF_MmsF"/>
    <property type="match status" value="1"/>
</dbReference>
<proteinExistence type="predicted"/>
<keyword evidence="3 5" id="KW-1133">Transmembrane helix</keyword>
<evidence type="ECO:0000256" key="2">
    <source>
        <dbReference type="ARBA" id="ARBA00022692"/>
    </source>
</evidence>
<evidence type="ECO:0000313" key="8">
    <source>
        <dbReference type="Proteomes" id="UP001321047"/>
    </source>
</evidence>
<name>A0AAP2Z6Z2_9EURY</name>
<feature type="domain" description="Putative zinc-ribbon" evidence="6">
    <location>
        <begin position="4"/>
        <end position="27"/>
    </location>
</feature>
<comment type="caution">
    <text evidence="7">The sequence shown here is derived from an EMBL/GenBank/DDBJ whole genome shotgun (WGS) entry which is preliminary data.</text>
</comment>
<evidence type="ECO:0000259" key="6">
    <source>
        <dbReference type="Pfam" id="PF13248"/>
    </source>
</evidence>
<dbReference type="EMBL" id="JAOPJZ010000004">
    <property type="protein sequence ID" value="MCU4751762.1"/>
    <property type="molecule type" value="Genomic_DNA"/>
</dbReference>
<sequence>MSDQYCPECGASVDTGNRYCSSCGERITEVTQTPTGKPANAGGGTKTDGDTTFAAITHILALLTWVIGPLIVYLVTEDQFVKENARNALNWQIMFTIYMVVSAVLILVLIGFALIFILPLLDMVFCIIAAIKASEGEAWTYPATPDII</sequence>
<dbReference type="InterPro" id="IPR019109">
    <property type="entry name" value="MamF_MmsF"/>
</dbReference>
<evidence type="ECO:0000313" key="7">
    <source>
        <dbReference type="EMBL" id="MCU4751762.1"/>
    </source>
</evidence>
<dbReference type="Pfam" id="PF13248">
    <property type="entry name" value="Zn_ribbon_3"/>
    <property type="match status" value="1"/>
</dbReference>
<evidence type="ECO:0000256" key="4">
    <source>
        <dbReference type="ARBA" id="ARBA00023136"/>
    </source>
</evidence>
<organism evidence="7 8">
    <name type="scientific">Natronosalvus hydrolyticus</name>
    <dbReference type="NCBI Taxonomy" id="2979988"/>
    <lineage>
        <taxon>Archaea</taxon>
        <taxon>Methanobacteriati</taxon>
        <taxon>Methanobacteriota</taxon>
        <taxon>Stenosarchaea group</taxon>
        <taxon>Halobacteria</taxon>
        <taxon>Halobacteriales</taxon>
        <taxon>Natrialbaceae</taxon>
        <taxon>Natronosalvus</taxon>
    </lineage>
</organism>
<reference evidence="7 8" key="1">
    <citation type="submission" date="2022-09" db="EMBL/GenBank/DDBJ databases">
        <title>Enrichment on poylsaccharides allowed isolation of novel metabolic and taxonomic groups of Haloarchaea.</title>
        <authorList>
            <person name="Sorokin D.Y."/>
            <person name="Elcheninov A.G."/>
            <person name="Khizhniak T.V."/>
            <person name="Kolganova T.V."/>
            <person name="Kublanov I.V."/>
        </authorList>
    </citation>
    <scope>NUCLEOTIDE SEQUENCE [LARGE SCALE GENOMIC DNA]</scope>
    <source>
        <strain evidence="7 8">AArc-curdl1</strain>
    </source>
</reference>
<feature type="transmembrane region" description="Helical" evidence="5">
    <location>
        <begin position="53"/>
        <end position="75"/>
    </location>
</feature>
<accession>A0AAP2Z6Z2</accession>